<feature type="domain" description="NAD-dependent epimerase/dehydratase" evidence="2">
    <location>
        <begin position="6"/>
        <end position="245"/>
    </location>
</feature>
<evidence type="ECO:0000313" key="4">
    <source>
        <dbReference type="Proteomes" id="UP001597097"/>
    </source>
</evidence>
<dbReference type="RefSeq" id="WP_219533821.1">
    <property type="nucleotide sequence ID" value="NZ_JAHKRM010000019.1"/>
</dbReference>
<evidence type="ECO:0000256" key="1">
    <source>
        <dbReference type="ARBA" id="ARBA00007637"/>
    </source>
</evidence>
<sequence length="322" mass="34608">MAGQRIVVTGVAGFIGSHIARSLLDDGHEVVGIDHCLGHPQEITERNLRLNEASDRFTLIRGDLAELPLEPHFDGADTVFHIAARPGVRPSWGAEFTSYARSNVVATHLLMEAAARTAVRRVVVSSSSSVYGGAPNGPVTEEDLPAPLSPYGVTKLAAEQLALAHARRARSRPTVVALRYFTVYGPRQRRDMLISKLIESALTGKAVTILGDGKQRRDFTFIADAVQANLMAMTADVEAEALNIGTGVTTSVLDVADLVGTVVGRPVVLEFGRGQAGDVRDTHADVSRAKDVIGYRPTIDLRTGLTTQLEWTLQNEVVPTSE</sequence>
<comment type="caution">
    <text evidence="3">The sequence shown here is derived from an EMBL/GenBank/DDBJ whole genome shotgun (WGS) entry which is preliminary data.</text>
</comment>
<evidence type="ECO:0000313" key="3">
    <source>
        <dbReference type="EMBL" id="MFD1536107.1"/>
    </source>
</evidence>
<dbReference type="PANTHER" id="PTHR43000">
    <property type="entry name" value="DTDP-D-GLUCOSE 4,6-DEHYDRATASE-RELATED"/>
    <property type="match status" value="1"/>
</dbReference>
<accession>A0ABW4G461</accession>
<comment type="similarity">
    <text evidence="1">Belongs to the NAD(P)-dependent epimerase/dehydratase family.</text>
</comment>
<dbReference type="InterPro" id="IPR001509">
    <property type="entry name" value="Epimerase_deHydtase"/>
</dbReference>
<dbReference type="Proteomes" id="UP001597097">
    <property type="component" value="Unassembled WGS sequence"/>
</dbReference>
<dbReference type="EMBL" id="JBHUCM010000005">
    <property type="protein sequence ID" value="MFD1536107.1"/>
    <property type="molecule type" value="Genomic_DNA"/>
</dbReference>
<reference evidence="4" key="1">
    <citation type="journal article" date="2019" name="Int. J. Syst. Evol. Microbiol.">
        <title>The Global Catalogue of Microorganisms (GCM) 10K type strain sequencing project: providing services to taxonomists for standard genome sequencing and annotation.</title>
        <authorList>
            <consortium name="The Broad Institute Genomics Platform"/>
            <consortium name="The Broad Institute Genome Sequencing Center for Infectious Disease"/>
            <person name="Wu L."/>
            <person name="Ma J."/>
        </authorList>
    </citation>
    <scope>NUCLEOTIDE SEQUENCE [LARGE SCALE GENOMIC DNA]</scope>
    <source>
        <strain evidence="4">CGMCC 1.15399</strain>
    </source>
</reference>
<gene>
    <name evidence="3" type="ORF">ACFSJ0_03615</name>
</gene>
<evidence type="ECO:0000259" key="2">
    <source>
        <dbReference type="Pfam" id="PF01370"/>
    </source>
</evidence>
<dbReference type="PROSITE" id="PS00061">
    <property type="entry name" value="ADH_SHORT"/>
    <property type="match status" value="1"/>
</dbReference>
<proteinExistence type="inferred from homology"/>
<keyword evidence="4" id="KW-1185">Reference proteome</keyword>
<dbReference type="Pfam" id="PF01370">
    <property type="entry name" value="Epimerase"/>
    <property type="match status" value="1"/>
</dbReference>
<organism evidence="3 4">
    <name type="scientific">Nonomuraea guangzhouensis</name>
    <dbReference type="NCBI Taxonomy" id="1291555"/>
    <lineage>
        <taxon>Bacteria</taxon>
        <taxon>Bacillati</taxon>
        <taxon>Actinomycetota</taxon>
        <taxon>Actinomycetes</taxon>
        <taxon>Streptosporangiales</taxon>
        <taxon>Streptosporangiaceae</taxon>
        <taxon>Nonomuraea</taxon>
    </lineage>
</organism>
<dbReference type="InterPro" id="IPR020904">
    <property type="entry name" value="Sc_DH/Rdtase_CS"/>
</dbReference>
<protein>
    <submittedName>
        <fullName evidence="3">NAD-dependent epimerase/dehydratase family protein</fullName>
    </submittedName>
</protein>
<name>A0ABW4G461_9ACTN</name>